<evidence type="ECO:0000313" key="2">
    <source>
        <dbReference type="Proteomes" id="UP000320176"/>
    </source>
</evidence>
<proteinExistence type="predicted"/>
<organism evidence="1 2">
    <name type="scientific">Stieleria varia</name>
    <dbReference type="NCBI Taxonomy" id="2528005"/>
    <lineage>
        <taxon>Bacteria</taxon>
        <taxon>Pseudomonadati</taxon>
        <taxon>Planctomycetota</taxon>
        <taxon>Planctomycetia</taxon>
        <taxon>Pirellulales</taxon>
        <taxon>Pirellulaceae</taxon>
        <taxon>Stieleria</taxon>
    </lineage>
</organism>
<accession>A0A5C5ZIP4</accession>
<dbReference type="Proteomes" id="UP000320176">
    <property type="component" value="Unassembled WGS sequence"/>
</dbReference>
<name>A0A5C5ZIP4_9BACT</name>
<reference evidence="1 2" key="1">
    <citation type="submission" date="2019-02" db="EMBL/GenBank/DDBJ databases">
        <title>Deep-cultivation of Planctomycetes and their phenomic and genomic characterization uncovers novel biology.</title>
        <authorList>
            <person name="Wiegand S."/>
            <person name="Jogler M."/>
            <person name="Boedeker C."/>
            <person name="Pinto D."/>
            <person name="Vollmers J."/>
            <person name="Rivas-Marin E."/>
            <person name="Kohn T."/>
            <person name="Peeters S.H."/>
            <person name="Heuer A."/>
            <person name="Rast P."/>
            <person name="Oberbeckmann S."/>
            <person name="Bunk B."/>
            <person name="Jeske O."/>
            <person name="Meyerdierks A."/>
            <person name="Storesund J.E."/>
            <person name="Kallscheuer N."/>
            <person name="Luecker S."/>
            <person name="Lage O.M."/>
            <person name="Pohl T."/>
            <person name="Merkel B.J."/>
            <person name="Hornburger P."/>
            <person name="Mueller R.-W."/>
            <person name="Bruemmer F."/>
            <person name="Labrenz M."/>
            <person name="Spormann A.M."/>
            <person name="Op Den Camp H."/>
            <person name="Overmann J."/>
            <person name="Amann R."/>
            <person name="Jetten M.S.M."/>
            <person name="Mascher T."/>
            <person name="Medema M.H."/>
            <person name="Devos D.P."/>
            <person name="Kaster A.-K."/>
            <person name="Ovreas L."/>
            <person name="Rohde M."/>
            <person name="Galperin M.Y."/>
            <person name="Jogler C."/>
        </authorList>
    </citation>
    <scope>NUCLEOTIDE SEQUENCE [LARGE SCALE GENOMIC DNA]</scope>
    <source>
        <strain evidence="1 2">Pla52n</strain>
    </source>
</reference>
<sequence length="174" mass="18834">METTMASLGQRRRYPTDFMKTCTLLLIASMLLTGCDSPAAHSSSKRAAPELVGVTIKTSWTKSTHRLALAPDSPFTKFTESYSSTSDSNLSPSVSVAYVGSVSLKNSFAPESTIAGDLIAVRVSIFDQSTKKTVHSETNYKLYNQSELVLYQNDMHGLTITASPHDFDAPEDGG</sequence>
<dbReference type="AlphaFoldDB" id="A0A5C5ZIP4"/>
<dbReference type="EMBL" id="SJPN01000039">
    <property type="protein sequence ID" value="TWT86995.1"/>
    <property type="molecule type" value="Genomic_DNA"/>
</dbReference>
<evidence type="ECO:0000313" key="1">
    <source>
        <dbReference type="EMBL" id="TWT86995.1"/>
    </source>
</evidence>
<protein>
    <submittedName>
        <fullName evidence="1">Uncharacterized protein</fullName>
    </submittedName>
</protein>
<keyword evidence="2" id="KW-1185">Reference proteome</keyword>
<gene>
    <name evidence="1" type="ORF">Pla52n_70520</name>
</gene>
<comment type="caution">
    <text evidence="1">The sequence shown here is derived from an EMBL/GenBank/DDBJ whole genome shotgun (WGS) entry which is preliminary data.</text>
</comment>